<gene>
    <name evidence="2" type="ordered locus">cce_4651</name>
</gene>
<evidence type="ECO:0000259" key="1">
    <source>
        <dbReference type="PROSITE" id="PS50883"/>
    </source>
</evidence>
<dbReference type="KEGG" id="cyt:cce_4651"/>
<dbReference type="Gene3D" id="3.20.20.450">
    <property type="entry name" value="EAL domain"/>
    <property type="match status" value="1"/>
</dbReference>
<protein>
    <recommendedName>
        <fullName evidence="1">EAL domain-containing protein</fullName>
    </recommendedName>
</protein>
<organism evidence="2 3">
    <name type="scientific">Crocosphaera subtropica (strain ATCC 51142 / BH68)</name>
    <name type="common">Cyanothece sp. (strain ATCC 51142)</name>
    <dbReference type="NCBI Taxonomy" id="43989"/>
    <lineage>
        <taxon>Bacteria</taxon>
        <taxon>Bacillati</taxon>
        <taxon>Cyanobacteriota</taxon>
        <taxon>Cyanophyceae</taxon>
        <taxon>Oscillatoriophycideae</taxon>
        <taxon>Chroococcales</taxon>
        <taxon>Aphanothecaceae</taxon>
        <taxon>Crocosphaera</taxon>
        <taxon>Crocosphaera subtropica</taxon>
    </lineage>
</organism>
<feature type="domain" description="EAL" evidence="1">
    <location>
        <begin position="20"/>
        <end position="274"/>
    </location>
</feature>
<dbReference type="Pfam" id="PF00563">
    <property type="entry name" value="EAL"/>
    <property type="match status" value="1"/>
</dbReference>
<sequence length="278" mass="31322">MIVMQTNVRNNSNMTTDSNVLKMKTALEQALDNEEFVLYYQPQINVETAKVSGVEALVRWNHPKLGLISPDKFIAVAEKTDLMGRLGQWILKRACRQNQVWKNQGLPPLIISVNLSLFQLQDPNFRDMVKEVLEETKLPATSLELEITEAIILANPEMVHQTLLNLTQLGVYLSLDDFGSGYSCLNYLSKLPFGTLKIAQSCIKNLTKDYQNISLVSVILAVGKTLDIRVVAEGVETQQQLDILKNLHCPEMQGYFFSQPLTPDEVTQFFALSQSSTR</sequence>
<dbReference type="HOGENOM" id="CLU_000445_70_50_3"/>
<dbReference type="InterPro" id="IPR050706">
    <property type="entry name" value="Cyclic-di-GMP_PDE-like"/>
</dbReference>
<dbReference type="InterPro" id="IPR001633">
    <property type="entry name" value="EAL_dom"/>
</dbReference>
<dbReference type="PANTHER" id="PTHR33121:SF71">
    <property type="entry name" value="OXYGEN SENSOR PROTEIN DOSP"/>
    <property type="match status" value="1"/>
</dbReference>
<dbReference type="Proteomes" id="UP000001203">
    <property type="component" value="Chromosome circular"/>
</dbReference>
<name>B1WW71_CROS5</name>
<dbReference type="InterPro" id="IPR035919">
    <property type="entry name" value="EAL_sf"/>
</dbReference>
<dbReference type="SMART" id="SM00052">
    <property type="entry name" value="EAL"/>
    <property type="match status" value="1"/>
</dbReference>
<dbReference type="AlphaFoldDB" id="B1WW71"/>
<evidence type="ECO:0000313" key="2">
    <source>
        <dbReference type="EMBL" id="ACB53999.1"/>
    </source>
</evidence>
<reference evidence="2 3" key="1">
    <citation type="journal article" date="2008" name="Proc. Natl. Acad. Sci. U.S.A.">
        <title>The genome of Cyanothece 51142, a unicellular diazotrophic cyanobacterium important in the marine nitrogen cycle.</title>
        <authorList>
            <person name="Welsh E.A."/>
            <person name="Liberton M."/>
            <person name="Stoeckel J."/>
            <person name="Loh T."/>
            <person name="Elvitigala T."/>
            <person name="Wang C."/>
            <person name="Wollam A."/>
            <person name="Fulton R.S."/>
            <person name="Clifton S.W."/>
            <person name="Jacobs J.M."/>
            <person name="Aurora R."/>
            <person name="Ghosh B.K."/>
            <person name="Sherman L.A."/>
            <person name="Smith R.D."/>
            <person name="Wilson R.K."/>
            <person name="Pakrasi H.B."/>
        </authorList>
    </citation>
    <scope>NUCLEOTIDE SEQUENCE [LARGE SCALE GENOMIC DNA]</scope>
    <source>
        <strain evidence="3">ATCC 51142 / BH68</strain>
    </source>
</reference>
<dbReference type="eggNOG" id="COG5001">
    <property type="taxonomic scope" value="Bacteria"/>
</dbReference>
<proteinExistence type="predicted"/>
<accession>B1WW71</accession>
<dbReference type="SUPFAM" id="SSF141868">
    <property type="entry name" value="EAL domain-like"/>
    <property type="match status" value="1"/>
</dbReference>
<dbReference type="GO" id="GO:0071111">
    <property type="term" value="F:cyclic-guanylate-specific phosphodiesterase activity"/>
    <property type="evidence" value="ECO:0007669"/>
    <property type="project" value="InterPro"/>
</dbReference>
<dbReference type="PANTHER" id="PTHR33121">
    <property type="entry name" value="CYCLIC DI-GMP PHOSPHODIESTERASE PDEF"/>
    <property type="match status" value="1"/>
</dbReference>
<dbReference type="PROSITE" id="PS50883">
    <property type="entry name" value="EAL"/>
    <property type="match status" value="1"/>
</dbReference>
<dbReference type="CDD" id="cd01948">
    <property type="entry name" value="EAL"/>
    <property type="match status" value="1"/>
</dbReference>
<dbReference type="EMBL" id="CP000806">
    <property type="protein sequence ID" value="ACB53999.1"/>
    <property type="molecule type" value="Genomic_DNA"/>
</dbReference>
<dbReference type="STRING" id="43989.cce_4651"/>
<evidence type="ECO:0000313" key="3">
    <source>
        <dbReference type="Proteomes" id="UP000001203"/>
    </source>
</evidence>
<keyword evidence="3" id="KW-1185">Reference proteome</keyword>